<dbReference type="PANTHER" id="PTHR30435">
    <property type="entry name" value="FLAGELLAR PROTEIN"/>
    <property type="match status" value="1"/>
</dbReference>
<comment type="function">
    <text evidence="5 6">Structural component of flagellum, the bacterial motility apparatus. Part of the rod structure of flagellar basal body.</text>
</comment>
<gene>
    <name evidence="8" type="ORF">JOC83_000686</name>
</gene>
<dbReference type="EMBL" id="JAFBFC010000001">
    <property type="protein sequence ID" value="MBM7701860.1"/>
    <property type="molecule type" value="Genomic_DNA"/>
</dbReference>
<comment type="subunit">
    <text evidence="6">The basal body constitutes a major portion of the flagellar organelle and consists of a number of rings mounted on a central rod.</text>
</comment>
<keyword evidence="8" id="KW-0966">Cell projection</keyword>
<dbReference type="Pfam" id="PF00460">
    <property type="entry name" value="Flg_bb_rod"/>
    <property type="match status" value="1"/>
</dbReference>
<comment type="caution">
    <text evidence="8">The sequence shown here is derived from an EMBL/GenBank/DDBJ whole genome shotgun (WGS) entry which is preliminary data.</text>
</comment>
<keyword evidence="8" id="KW-0969">Cilium</keyword>
<dbReference type="InterPro" id="IPR006300">
    <property type="entry name" value="FlgB"/>
</dbReference>
<keyword evidence="9" id="KW-1185">Reference proteome</keyword>
<dbReference type="PIRSF" id="PIRSF002889">
    <property type="entry name" value="Rod_FlgB"/>
    <property type="match status" value="1"/>
</dbReference>
<keyword evidence="8" id="KW-0282">Flagellum</keyword>
<evidence type="ECO:0000256" key="6">
    <source>
        <dbReference type="PIRNR" id="PIRNR002889"/>
    </source>
</evidence>
<dbReference type="PANTHER" id="PTHR30435:SF12">
    <property type="entry name" value="FLAGELLAR BASAL BODY ROD PROTEIN FLGB"/>
    <property type="match status" value="1"/>
</dbReference>
<dbReference type="InterPro" id="IPR001444">
    <property type="entry name" value="Flag_bb_rod_N"/>
</dbReference>
<protein>
    <recommendedName>
        <fullName evidence="3 6">Flagellar basal body rod protein FlgB</fullName>
    </recommendedName>
</protein>
<accession>A0ABS2QQY4</accession>
<sequence length="131" mass="14875">MELFSKTIRSLEMGLNYANEKQKVISQNIANVDTNGYKAKDVSFKSVLNDAVSESIEANRTDYRHYKFTSSSHNGVSIHVRKDMSYHPNGNGVDMDKEMSEMAKNQIYYEALVERLNGKFNSLRTVLQGGK</sequence>
<feature type="domain" description="Flagellar basal body rod protein N-terminal" evidence="7">
    <location>
        <begin position="9"/>
        <end position="38"/>
    </location>
</feature>
<evidence type="ECO:0000256" key="1">
    <source>
        <dbReference type="ARBA" id="ARBA00004117"/>
    </source>
</evidence>
<organism evidence="8 9">
    <name type="scientific">Priestia iocasae</name>
    <dbReference type="NCBI Taxonomy" id="2291674"/>
    <lineage>
        <taxon>Bacteria</taxon>
        <taxon>Bacillati</taxon>
        <taxon>Bacillota</taxon>
        <taxon>Bacilli</taxon>
        <taxon>Bacillales</taxon>
        <taxon>Bacillaceae</taxon>
        <taxon>Priestia</taxon>
    </lineage>
</organism>
<evidence type="ECO:0000256" key="3">
    <source>
        <dbReference type="ARBA" id="ARBA00014376"/>
    </source>
</evidence>
<evidence type="ECO:0000259" key="7">
    <source>
        <dbReference type="Pfam" id="PF00460"/>
    </source>
</evidence>
<dbReference type="Proteomes" id="UP000809829">
    <property type="component" value="Unassembled WGS sequence"/>
</dbReference>
<evidence type="ECO:0000256" key="5">
    <source>
        <dbReference type="ARBA" id="ARBA00024934"/>
    </source>
</evidence>
<keyword evidence="4 6" id="KW-0975">Bacterial flagellum</keyword>
<evidence type="ECO:0000256" key="4">
    <source>
        <dbReference type="ARBA" id="ARBA00023143"/>
    </source>
</evidence>
<comment type="subcellular location">
    <subcellularLocation>
        <location evidence="1 6">Bacterial flagellum basal body</location>
    </subcellularLocation>
</comment>
<evidence type="ECO:0000313" key="9">
    <source>
        <dbReference type="Proteomes" id="UP000809829"/>
    </source>
</evidence>
<reference evidence="8 9" key="1">
    <citation type="submission" date="2021-01" db="EMBL/GenBank/DDBJ databases">
        <title>Genomic Encyclopedia of Type Strains, Phase IV (KMG-IV): sequencing the most valuable type-strain genomes for metagenomic binning, comparative biology and taxonomic classification.</title>
        <authorList>
            <person name="Goeker M."/>
        </authorList>
    </citation>
    <scope>NUCLEOTIDE SEQUENCE [LARGE SCALE GENOMIC DNA]</scope>
    <source>
        <strain evidence="8 9">DSM 104297</strain>
    </source>
</reference>
<evidence type="ECO:0000313" key="8">
    <source>
        <dbReference type="EMBL" id="MBM7701860.1"/>
    </source>
</evidence>
<dbReference type="NCBIfam" id="TIGR01396">
    <property type="entry name" value="FlgB"/>
    <property type="match status" value="1"/>
</dbReference>
<comment type="similarity">
    <text evidence="2 6">Belongs to the flagella basal body rod proteins family.</text>
</comment>
<evidence type="ECO:0000256" key="2">
    <source>
        <dbReference type="ARBA" id="ARBA00009677"/>
    </source>
</evidence>
<dbReference type="RefSeq" id="WP_205183790.1">
    <property type="nucleotide sequence ID" value="NZ_JAFBFC010000001.1"/>
</dbReference>
<name>A0ABS2QQY4_9BACI</name>
<proteinExistence type="inferred from homology"/>